<feature type="non-terminal residue" evidence="8">
    <location>
        <position position="520"/>
    </location>
</feature>
<dbReference type="EMBL" id="GECZ01019467">
    <property type="protein sequence ID" value="JAS50302.1"/>
    <property type="molecule type" value="Transcribed_RNA"/>
</dbReference>
<gene>
    <name evidence="8" type="ORF">g.20819</name>
</gene>
<keyword evidence="3" id="KW-0719">Serine esterase</keyword>
<dbReference type="InterPro" id="IPR019826">
    <property type="entry name" value="Carboxylesterase_B_AS"/>
</dbReference>
<evidence type="ECO:0000256" key="3">
    <source>
        <dbReference type="ARBA" id="ARBA00022487"/>
    </source>
</evidence>
<dbReference type="SUPFAM" id="SSF53474">
    <property type="entry name" value="alpha/beta-Hydrolases"/>
    <property type="match status" value="1"/>
</dbReference>
<dbReference type="InterPro" id="IPR002018">
    <property type="entry name" value="CarbesteraseB"/>
</dbReference>
<keyword evidence="5" id="KW-0325">Glycoprotein</keyword>
<dbReference type="InterPro" id="IPR029058">
    <property type="entry name" value="AB_hydrolase_fold"/>
</dbReference>
<protein>
    <recommendedName>
        <fullName evidence="6">Carboxylic ester hydrolase</fullName>
        <ecNumber evidence="6">3.1.1.-</ecNumber>
    </recommendedName>
</protein>
<dbReference type="Pfam" id="PF00135">
    <property type="entry name" value="COesterase"/>
    <property type="match status" value="1"/>
</dbReference>
<sequence>MSDEIELSTKQGRIRGLIKKSVGRSNKLYYSFQGIPYAKPPVGNLRFKEPEPYGQWEDTRDATKEGGDSLQEHIIFLNIHGGEDCLYLNVYTTKIGEEGDRKAVMVWIHGGGFFRGSGSTEIYGPDYLIEEDIVIVTINYRLGVLGFLSLENEKLPGNLGLKDQVLALKWVQDNIDSFGGDPNNVTIFGQSAGGASVNYHLLSPLSKGLFHKAILQSGTPMCQWAFQDKPREKTFLLAKELGCNSQDPDTVLEFLMTVPCLDILKAQERETIRTEKEKIQKSTLLFLPCVEVAGDAPFLPDNPRKLMEKGEFFKVPIIMGVTDQEGLSALAHGEVKCDKINANLSVLVPHDLAITPNSDEELRLGKEILQFYTNTDSLSWDVVPQYVDYITDIGFAVAQEYTRQCFLKHQPGPVYTYKFTYTCQRAFSSLMIPMAYPEKAQQFSDCGASHADDLMHLFKTNMIQIPFIPPTADDQVFMAKFLKAWTTFAKTGNPNCEGLALSWRQDNTHNSHYMEIGKVW</sequence>
<dbReference type="GO" id="GO:0052689">
    <property type="term" value="F:carboxylic ester hydrolase activity"/>
    <property type="evidence" value="ECO:0007669"/>
    <property type="project" value="UniProtKB-KW"/>
</dbReference>
<evidence type="ECO:0000256" key="2">
    <source>
        <dbReference type="ARBA" id="ARBA00010515"/>
    </source>
</evidence>
<proteinExistence type="inferred from homology"/>
<reference evidence="8" key="1">
    <citation type="submission" date="2015-11" db="EMBL/GenBank/DDBJ databases">
        <title>De novo transcriptome assembly of four potential Pierce s Disease insect vectors from Arizona vineyards.</title>
        <authorList>
            <person name="Tassone E.E."/>
        </authorList>
    </citation>
    <scope>NUCLEOTIDE SEQUENCE</scope>
</reference>
<dbReference type="Gene3D" id="3.40.50.1820">
    <property type="entry name" value="alpha/beta hydrolase"/>
    <property type="match status" value="1"/>
</dbReference>
<evidence type="ECO:0000256" key="4">
    <source>
        <dbReference type="ARBA" id="ARBA00022801"/>
    </source>
</evidence>
<dbReference type="EC" id="3.1.1.-" evidence="6"/>
<evidence type="ECO:0000256" key="6">
    <source>
        <dbReference type="RuleBase" id="RU361235"/>
    </source>
</evidence>
<name>A0A1B6FJD7_9HEMI</name>
<accession>A0A1B6FJD7</accession>
<evidence type="ECO:0000313" key="8">
    <source>
        <dbReference type="EMBL" id="JAS50302.1"/>
    </source>
</evidence>
<feature type="domain" description="Carboxylesterase type B" evidence="7">
    <location>
        <begin position="6"/>
        <end position="517"/>
    </location>
</feature>
<dbReference type="PANTHER" id="PTHR43142">
    <property type="entry name" value="CARBOXYLIC ESTER HYDROLASE"/>
    <property type="match status" value="1"/>
</dbReference>
<dbReference type="PROSITE" id="PS01173">
    <property type="entry name" value="LIPASE_GDXG_HIS"/>
    <property type="match status" value="1"/>
</dbReference>
<dbReference type="InterPro" id="IPR002168">
    <property type="entry name" value="Lipase_GDXG_HIS_AS"/>
</dbReference>
<comment type="similarity">
    <text evidence="1 6">Belongs to the type-B carboxylesterase/lipase family.</text>
</comment>
<evidence type="ECO:0000259" key="7">
    <source>
        <dbReference type="Pfam" id="PF00135"/>
    </source>
</evidence>
<comment type="similarity">
    <text evidence="2">Belongs to the 'GDXG' lipolytic enzyme family.</text>
</comment>
<evidence type="ECO:0000256" key="5">
    <source>
        <dbReference type="ARBA" id="ARBA00023180"/>
    </source>
</evidence>
<dbReference type="PROSITE" id="PS00122">
    <property type="entry name" value="CARBOXYLESTERASE_B_1"/>
    <property type="match status" value="1"/>
</dbReference>
<keyword evidence="4 6" id="KW-0378">Hydrolase</keyword>
<evidence type="ECO:0000256" key="1">
    <source>
        <dbReference type="ARBA" id="ARBA00005964"/>
    </source>
</evidence>
<dbReference type="AlphaFoldDB" id="A0A1B6FJD7"/>
<dbReference type="PANTHER" id="PTHR43142:SF1">
    <property type="entry name" value="CARBOXYLIC ESTER HYDROLASE"/>
    <property type="match status" value="1"/>
</dbReference>
<organism evidence="8">
    <name type="scientific">Cuerna arida</name>
    <dbReference type="NCBI Taxonomy" id="1464854"/>
    <lineage>
        <taxon>Eukaryota</taxon>
        <taxon>Metazoa</taxon>
        <taxon>Ecdysozoa</taxon>
        <taxon>Arthropoda</taxon>
        <taxon>Hexapoda</taxon>
        <taxon>Insecta</taxon>
        <taxon>Pterygota</taxon>
        <taxon>Neoptera</taxon>
        <taxon>Paraneoptera</taxon>
        <taxon>Hemiptera</taxon>
        <taxon>Auchenorrhyncha</taxon>
        <taxon>Membracoidea</taxon>
        <taxon>Cicadellidae</taxon>
        <taxon>Cicadellinae</taxon>
        <taxon>Proconiini</taxon>
        <taxon>Cuerna</taxon>
    </lineage>
</organism>